<dbReference type="CDD" id="cd02325">
    <property type="entry name" value="R3H"/>
    <property type="match status" value="1"/>
</dbReference>
<evidence type="ECO:0000259" key="2">
    <source>
        <dbReference type="PROSITE" id="PS51061"/>
    </source>
</evidence>
<dbReference type="SMART" id="SM00393">
    <property type="entry name" value="R3H"/>
    <property type="match status" value="1"/>
</dbReference>
<organism evidence="3 4">
    <name type="scientific">Pseudobacteriovorax antillogorgiicola</name>
    <dbReference type="NCBI Taxonomy" id="1513793"/>
    <lineage>
        <taxon>Bacteria</taxon>
        <taxon>Pseudomonadati</taxon>
        <taxon>Bdellovibrionota</taxon>
        <taxon>Oligoflexia</taxon>
        <taxon>Oligoflexales</taxon>
        <taxon>Pseudobacteriovoracaceae</taxon>
        <taxon>Pseudobacteriovorax</taxon>
    </lineage>
</organism>
<feature type="region of interest" description="Disordered" evidence="1">
    <location>
        <begin position="131"/>
        <end position="198"/>
    </location>
</feature>
<proteinExistence type="predicted"/>
<evidence type="ECO:0000256" key="1">
    <source>
        <dbReference type="SAM" id="MobiDB-lite"/>
    </source>
</evidence>
<dbReference type="EMBL" id="FWZT01000001">
    <property type="protein sequence ID" value="SME90003.1"/>
    <property type="molecule type" value="Genomic_DNA"/>
</dbReference>
<reference evidence="4" key="1">
    <citation type="submission" date="2017-04" db="EMBL/GenBank/DDBJ databases">
        <authorList>
            <person name="Varghese N."/>
            <person name="Submissions S."/>
        </authorList>
    </citation>
    <scope>NUCLEOTIDE SEQUENCE [LARGE SCALE GENOMIC DNA]</scope>
    <source>
        <strain evidence="4">RKEM611</strain>
    </source>
</reference>
<keyword evidence="4" id="KW-1185">Reference proteome</keyword>
<dbReference type="Proteomes" id="UP000192907">
    <property type="component" value="Unassembled WGS sequence"/>
</dbReference>
<dbReference type="PROSITE" id="PS51061">
    <property type="entry name" value="R3H"/>
    <property type="match status" value="1"/>
</dbReference>
<protein>
    <submittedName>
        <fullName evidence="3">R3H domain-containing protein</fullName>
    </submittedName>
</protein>
<sequence length="261" mass="29322">MGSERWPALVEYFEGETGKLANLGTLEEQMQACLKWYTETFNYLITENTLNLSNINGIIPGVVFIGLDLRTLVANDNTHEVLVYNEARPNHELWNLIEKVLKKSIPGFSKQTLAYLQWAYGEKEEKTWEIGSRPPIGKYAPSFRNRARTGANRDRNERGGNQGGNRKGNSRGNQKRGQGGGDRRGSSEQKEKSALLDVNNAVKKLKKDPNLNEVKLSPTNSFYRRLQHKHAISQGFESISSGEGNDRSVVVKRGKDEANEA</sequence>
<dbReference type="RefSeq" id="WP_132314553.1">
    <property type="nucleotide sequence ID" value="NZ_FWZT01000001.1"/>
</dbReference>
<accession>A0A1Y6BAB8</accession>
<evidence type="ECO:0000313" key="3">
    <source>
        <dbReference type="EMBL" id="SME90003.1"/>
    </source>
</evidence>
<feature type="domain" description="R3H" evidence="2">
    <location>
        <begin position="192"/>
        <end position="255"/>
    </location>
</feature>
<gene>
    <name evidence="3" type="ORF">SAMN06296036_101329</name>
</gene>
<dbReference type="InterPro" id="IPR001374">
    <property type="entry name" value="R3H_dom"/>
</dbReference>
<dbReference type="GO" id="GO:0003676">
    <property type="term" value="F:nucleic acid binding"/>
    <property type="evidence" value="ECO:0007669"/>
    <property type="project" value="UniProtKB-UniRule"/>
</dbReference>
<evidence type="ECO:0000313" key="4">
    <source>
        <dbReference type="Proteomes" id="UP000192907"/>
    </source>
</evidence>
<dbReference type="STRING" id="1513793.SAMN06296036_101329"/>
<feature type="compositionally biased region" description="Basic and acidic residues" evidence="1">
    <location>
        <begin position="181"/>
        <end position="194"/>
    </location>
</feature>
<dbReference type="SUPFAM" id="SSF82708">
    <property type="entry name" value="R3H domain"/>
    <property type="match status" value="1"/>
</dbReference>
<dbReference type="InterPro" id="IPR036867">
    <property type="entry name" value="R3H_dom_sf"/>
</dbReference>
<dbReference type="Gene3D" id="3.30.1370.50">
    <property type="entry name" value="R3H-like domain"/>
    <property type="match status" value="1"/>
</dbReference>
<dbReference type="OrthoDB" id="5291007at2"/>
<dbReference type="AlphaFoldDB" id="A0A1Y6BAB8"/>
<dbReference type="Pfam" id="PF01424">
    <property type="entry name" value="R3H"/>
    <property type="match status" value="1"/>
</dbReference>
<name>A0A1Y6BAB8_9BACT</name>
<feature type="region of interest" description="Disordered" evidence="1">
    <location>
        <begin position="233"/>
        <end position="261"/>
    </location>
</feature>